<dbReference type="Pfam" id="PF14529">
    <property type="entry name" value="Exo_endo_phos_2"/>
    <property type="match status" value="1"/>
</dbReference>
<reference evidence="7" key="1">
    <citation type="journal article" date="2016" name="Genome Biol. Evol.">
        <title>Comparative 'omics' of the Fusarium fujikuroi species complex highlights differences in genetic potential and metabolite synthesis.</title>
        <authorList>
            <person name="Niehaus E.-M."/>
            <person name="Muensterkoetter M."/>
            <person name="Proctor R.H."/>
            <person name="Brown D.W."/>
            <person name="Sharon A."/>
            <person name="Idan Y."/>
            <person name="Oren-Young L."/>
            <person name="Sieber C.M."/>
            <person name="Novak O."/>
            <person name="Pencik A."/>
            <person name="Tarkowska D."/>
            <person name="Hromadova K."/>
            <person name="Freeman S."/>
            <person name="Maymon M."/>
            <person name="Elazar M."/>
            <person name="Youssef S.A."/>
            <person name="El-Shabrawy E.S.M."/>
            <person name="Shalaby A.B.A."/>
            <person name="Houterman P."/>
            <person name="Brock N.L."/>
            <person name="Burkhardt I."/>
            <person name="Tsavkelova E.A."/>
            <person name="Dickschat J.S."/>
            <person name="Galuszka P."/>
            <person name="Gueldener U."/>
            <person name="Tudzynski B."/>
        </authorList>
    </citation>
    <scope>NUCLEOTIDE SEQUENCE [LARGE SCALE GENOMIC DNA]</scope>
    <source>
        <strain evidence="7">ET1</strain>
    </source>
</reference>
<dbReference type="InterPro" id="IPR043502">
    <property type="entry name" value="DNA/RNA_pol_sf"/>
</dbReference>
<dbReference type="PANTHER" id="PTHR34861:SF11">
    <property type="entry name" value="CYCLASE"/>
    <property type="match status" value="1"/>
</dbReference>
<name>A0A1L7VAR4_FUSPR</name>
<evidence type="ECO:0000313" key="6">
    <source>
        <dbReference type="EMBL" id="CZR37831.1"/>
    </source>
</evidence>
<dbReference type="Pfam" id="PF04199">
    <property type="entry name" value="Cyclase"/>
    <property type="match status" value="1"/>
</dbReference>
<feature type="region of interest" description="Disordered" evidence="4">
    <location>
        <begin position="605"/>
        <end position="628"/>
    </location>
</feature>
<proteinExistence type="inferred from homology"/>
<dbReference type="GO" id="GO:0019441">
    <property type="term" value="P:L-tryptophan catabolic process to kynurenine"/>
    <property type="evidence" value="ECO:0007669"/>
    <property type="project" value="InterPro"/>
</dbReference>
<dbReference type="Gene3D" id="3.50.30.50">
    <property type="entry name" value="Putative cyclase"/>
    <property type="match status" value="1"/>
</dbReference>
<dbReference type="InterPro" id="IPR036691">
    <property type="entry name" value="Endo/exonu/phosph_ase_sf"/>
</dbReference>
<accession>A0A1L7VAR4</accession>
<dbReference type="GO" id="GO:0004061">
    <property type="term" value="F:arylformamidase activity"/>
    <property type="evidence" value="ECO:0007669"/>
    <property type="project" value="InterPro"/>
</dbReference>
<dbReference type="GO" id="GO:0005739">
    <property type="term" value="C:mitochondrion"/>
    <property type="evidence" value="ECO:0007669"/>
    <property type="project" value="UniProtKB-SubCell"/>
</dbReference>
<organism evidence="6 7">
    <name type="scientific">Fusarium proliferatum (strain ET1)</name>
    <name type="common">Orchid endophyte fungus</name>
    <dbReference type="NCBI Taxonomy" id="1227346"/>
    <lineage>
        <taxon>Eukaryota</taxon>
        <taxon>Fungi</taxon>
        <taxon>Dikarya</taxon>
        <taxon>Ascomycota</taxon>
        <taxon>Pezizomycotina</taxon>
        <taxon>Sordariomycetes</taxon>
        <taxon>Hypocreomycetidae</taxon>
        <taxon>Hypocreales</taxon>
        <taxon>Nectriaceae</taxon>
        <taxon>Fusarium</taxon>
        <taxon>Fusarium fujikuroi species complex</taxon>
    </lineage>
</organism>
<dbReference type="EMBL" id="FJOF01000003">
    <property type="protein sequence ID" value="CZR37831.1"/>
    <property type="molecule type" value="Genomic_DNA"/>
</dbReference>
<feature type="domain" description="Reverse transcriptase" evidence="5">
    <location>
        <begin position="667"/>
        <end position="945"/>
    </location>
</feature>
<evidence type="ECO:0000256" key="2">
    <source>
        <dbReference type="ARBA" id="ARBA00007865"/>
    </source>
</evidence>
<dbReference type="CDD" id="cd01650">
    <property type="entry name" value="RT_nLTR_like"/>
    <property type="match status" value="1"/>
</dbReference>
<feature type="region of interest" description="Disordered" evidence="4">
    <location>
        <begin position="1"/>
        <end position="21"/>
    </location>
</feature>
<comment type="subcellular location">
    <subcellularLocation>
        <location evidence="1">Mitochondrion</location>
    </subcellularLocation>
</comment>
<dbReference type="InterPro" id="IPR005135">
    <property type="entry name" value="Endo/exonuclease/phosphatase"/>
</dbReference>
<evidence type="ECO:0000259" key="5">
    <source>
        <dbReference type="PROSITE" id="PS50878"/>
    </source>
</evidence>
<keyword evidence="7" id="KW-1185">Reference proteome</keyword>
<dbReference type="Gene3D" id="3.60.10.10">
    <property type="entry name" value="Endonuclease/exonuclease/phosphatase"/>
    <property type="match status" value="1"/>
</dbReference>
<dbReference type="InterPro" id="IPR037175">
    <property type="entry name" value="KFase_sf"/>
</dbReference>
<evidence type="ECO:0000256" key="3">
    <source>
        <dbReference type="ARBA" id="ARBA00023128"/>
    </source>
</evidence>
<dbReference type="SUPFAM" id="SSF56672">
    <property type="entry name" value="DNA/RNA polymerases"/>
    <property type="match status" value="1"/>
</dbReference>
<evidence type="ECO:0000313" key="7">
    <source>
        <dbReference type="Proteomes" id="UP000183971"/>
    </source>
</evidence>
<keyword evidence="3" id="KW-0496">Mitochondrion</keyword>
<dbReference type="PROSITE" id="PS50878">
    <property type="entry name" value="RT_POL"/>
    <property type="match status" value="1"/>
</dbReference>
<dbReference type="InterPro" id="IPR007325">
    <property type="entry name" value="KFase/CYL"/>
</dbReference>
<dbReference type="SUPFAM" id="SSF102198">
    <property type="entry name" value="Putative cyclase"/>
    <property type="match status" value="1"/>
</dbReference>
<comment type="caution">
    <text evidence="6">The sequence shown here is derived from an EMBL/GenBank/DDBJ whole genome shotgun (WGS) entry which is preliminary data.</text>
</comment>
<dbReference type="InterPro" id="IPR000477">
    <property type="entry name" value="RT_dom"/>
</dbReference>
<dbReference type="Proteomes" id="UP000183971">
    <property type="component" value="Unassembled WGS sequence"/>
</dbReference>
<gene>
    <name evidence="6" type="ORF">FPRO_06978</name>
</gene>
<dbReference type="PANTHER" id="PTHR34861">
    <property type="match status" value="1"/>
</dbReference>
<dbReference type="GeneID" id="42051857"/>
<sequence>MAPKKLPTFDELPLDKNGPPGNAWGLWGSDDQLGRLNLLTPETVRAAASEIREGIRISLDWPLDKLSHPPFGRQALEHRILNKAPMTMNDDVITLNTQSSTQWDGFRHYGYQRTGQFYMGHKQEEFVPGSQHLGIDAYANNGGIIGRGVLIDWYSWSQRSNISLSPFQTNAVEMSHIRAIIAEENIEFCQGDILFIRVGFTAHYNALSPEAQENFPYRQPGGLLGLEATKESLRWLWDSGFSAIASDAAGFERGPATGAYNHPDSIPVADWDVEFHDDVNIGLAATLLLRISDDQTIAIHNVYNQQKNVKIPDLLQRVTATGEDFLVGDFNLHHPTWSGDNVTKIEPQAIELANGLDKAGMELLAPRGFRTYARGKHRTGEYSSTIDLTYASPSLIPFVRKWQSPDVPGFDSDHRVIMTTLNLEVNRVPSTYYIWKRADPDKFRACVGESLKPIGFSALTTPAMVDNYARKVVQAFSPAIETLVPLAAPPGSKRPKSRPSLVTQRAQNLLRLSDEKERHAGVYTEIQQHYKVKGFAQNVIRKKRSASFHRMLSQDIAKRRRLYFWARRGASWNKKALMPIRQLKANNVTHRTPDGMAGCFRQAMWPDGTSNEQQVPPDRPPPDDSDKVPFVVSQDLEKSEVKSLITGAPSGKAAGPDLLAYEGMKLAHEELLPYLHHLFAACLKLGKDDYEQPKSWRPVALLPCMGKLLEKIFTHRLKQLAVEHNLLPDVQFGTPGKCTTEALQYLLNNVYYAWTDKIRRLATIMGLDITGAYDRVDRVKLMRILQETGLPEWMLSFIWSFLTDRITDMRLPGFTSSSFWVNMGIPQGSPLSPILFLFFSMPIVGAASEYTNSKVKIYPFAYVDDTYLLAVSDDFEDNCKALKECHDRIMVWADSVGVSFSPHKYHVMHFYPPRGQVKACTLMPKIPGLEGNKPEASIRILGVEVDNKLNWQAHALGLGAKVNAKMNDIARICNTTAGPDMIALRQLYITIVRPIISHGCGAWFIYGEDKVKYQITRELGRYLGRIQNQCLRIVTGALARTKGRAVNKEVYVEDILVYLDRVATVQRARALDTPDHERLRRIRQQGRTPAEFDLHPYHALDHAARYLLERANESCRDRSPNNVRKAMVKIAKQDSHEMSCKIWNRHVEERNNELSRFRSAADMDKAGWGPHNLKRYRGLSRAQSTMLIQCRTGYIALNKYLHWINAYESPVCDCGAADETVFHAFIQCEMLATARIELYTALGHQDFYRMLSEKPEIAADWAITHFEIPQFECAKQDSRFNSVESSASASASASQPPNVLDELRAWIYGRAR</sequence>
<dbReference type="Pfam" id="PF00078">
    <property type="entry name" value="RVT_1"/>
    <property type="match status" value="1"/>
</dbReference>
<dbReference type="RefSeq" id="XP_031078424.1">
    <property type="nucleotide sequence ID" value="XM_031228049.1"/>
</dbReference>
<comment type="similarity">
    <text evidence="2">Belongs to the Cyclase 1 superfamily.</text>
</comment>
<evidence type="ECO:0000256" key="1">
    <source>
        <dbReference type="ARBA" id="ARBA00004173"/>
    </source>
</evidence>
<protein>
    <recommendedName>
        <fullName evidence="5">Reverse transcriptase domain-containing protein</fullName>
    </recommendedName>
</protein>
<dbReference type="VEuPathDB" id="FungiDB:FPRO_06978"/>
<dbReference type="SUPFAM" id="SSF56219">
    <property type="entry name" value="DNase I-like"/>
    <property type="match status" value="1"/>
</dbReference>
<evidence type="ECO:0000256" key="4">
    <source>
        <dbReference type="SAM" id="MobiDB-lite"/>
    </source>
</evidence>